<proteinExistence type="predicted"/>
<organism evidence="1 2">
    <name type="scientific">Chloebia gouldiae</name>
    <name type="common">Gouldian finch</name>
    <name type="synonym">Erythrura gouldiae</name>
    <dbReference type="NCBI Taxonomy" id="44316"/>
    <lineage>
        <taxon>Eukaryota</taxon>
        <taxon>Metazoa</taxon>
        <taxon>Chordata</taxon>
        <taxon>Craniata</taxon>
        <taxon>Vertebrata</taxon>
        <taxon>Euteleostomi</taxon>
        <taxon>Archelosauria</taxon>
        <taxon>Archosauria</taxon>
        <taxon>Dinosauria</taxon>
        <taxon>Saurischia</taxon>
        <taxon>Theropoda</taxon>
        <taxon>Coelurosauria</taxon>
        <taxon>Aves</taxon>
        <taxon>Neognathae</taxon>
        <taxon>Neoaves</taxon>
        <taxon>Telluraves</taxon>
        <taxon>Australaves</taxon>
        <taxon>Passeriformes</taxon>
        <taxon>Passeroidea</taxon>
        <taxon>Passeridae</taxon>
        <taxon>Chloebia</taxon>
    </lineage>
</organism>
<evidence type="ECO:0000313" key="2">
    <source>
        <dbReference type="Proteomes" id="UP000276834"/>
    </source>
</evidence>
<reference evidence="1 2" key="1">
    <citation type="journal article" date="2018" name="Proc. R. Soc. B">
        <title>A non-coding region near Follistatin controls head colour polymorphism in the Gouldian finch.</title>
        <authorList>
            <person name="Toomey M.B."/>
            <person name="Marques C.I."/>
            <person name="Andrade P."/>
            <person name="Araujo P.M."/>
            <person name="Sabatino S."/>
            <person name="Gazda M.A."/>
            <person name="Afonso S."/>
            <person name="Lopes R.J."/>
            <person name="Corbo J.C."/>
            <person name="Carneiro M."/>
        </authorList>
    </citation>
    <scope>NUCLEOTIDE SEQUENCE [LARGE SCALE GENOMIC DNA]</scope>
    <source>
        <strain evidence="1">Red01</strain>
        <tissue evidence="1">Muscle</tissue>
    </source>
</reference>
<evidence type="ECO:0000313" key="1">
    <source>
        <dbReference type="EMBL" id="RLV89911.1"/>
    </source>
</evidence>
<gene>
    <name evidence="1" type="ORF">DV515_00014634</name>
</gene>
<protein>
    <submittedName>
        <fullName evidence="1">Uncharacterized protein</fullName>
    </submittedName>
</protein>
<comment type="caution">
    <text evidence="1">The sequence shown here is derived from an EMBL/GenBank/DDBJ whole genome shotgun (WGS) entry which is preliminary data.</text>
</comment>
<dbReference type="EMBL" id="QUSF01000135">
    <property type="protein sequence ID" value="RLV89911.1"/>
    <property type="molecule type" value="Genomic_DNA"/>
</dbReference>
<dbReference type="AlphaFoldDB" id="A0A3L8RXJ6"/>
<dbReference type="Proteomes" id="UP000276834">
    <property type="component" value="Unassembled WGS sequence"/>
</dbReference>
<name>A0A3L8RXJ6_CHLGU</name>
<accession>A0A3L8RXJ6</accession>
<sequence>MALPGAGKRLQLHTLLVTTSKSGVHIYFSFKEHLGTAAVRGVSIFSGVEVGGSNPACTCWVHISVPRSLLGTLSSGHICSLPCPAGRNVCPGKGQLWREQLDI</sequence>
<keyword evidence="2" id="KW-1185">Reference proteome</keyword>